<dbReference type="GO" id="GO:0043625">
    <property type="term" value="C:delta DNA polymerase complex"/>
    <property type="evidence" value="ECO:0007669"/>
    <property type="project" value="InterPro"/>
</dbReference>
<dbReference type="InterPro" id="IPR041913">
    <property type="entry name" value="POLD3_sf"/>
</dbReference>
<dbReference type="GO" id="GO:0003887">
    <property type="term" value="F:DNA-directed DNA polymerase activity"/>
    <property type="evidence" value="ECO:0007669"/>
    <property type="project" value="TreeGrafter"/>
</dbReference>
<gene>
    <name evidence="6" type="ORF">ALT_3433</name>
</gene>
<organism evidence="6 7">
    <name type="scientific">Aspergillus lentulus</name>
    <dbReference type="NCBI Taxonomy" id="293939"/>
    <lineage>
        <taxon>Eukaryota</taxon>
        <taxon>Fungi</taxon>
        <taxon>Dikarya</taxon>
        <taxon>Ascomycota</taxon>
        <taxon>Pezizomycotina</taxon>
        <taxon>Eurotiomycetes</taxon>
        <taxon>Eurotiomycetidae</taxon>
        <taxon>Eurotiales</taxon>
        <taxon>Aspergillaceae</taxon>
        <taxon>Aspergillus</taxon>
        <taxon>Aspergillus subgen. Fumigati</taxon>
    </lineage>
</organism>
<feature type="compositionally biased region" description="Low complexity" evidence="5">
    <location>
        <begin position="172"/>
        <end position="188"/>
    </location>
</feature>
<evidence type="ECO:0000256" key="3">
    <source>
        <dbReference type="ARBA" id="ARBA00022705"/>
    </source>
</evidence>
<evidence type="ECO:0000256" key="1">
    <source>
        <dbReference type="ARBA" id="ARBA00004123"/>
    </source>
</evidence>
<dbReference type="PANTHER" id="PTHR17598:SF13">
    <property type="entry name" value="DNA POLYMERASE DELTA SUBUNIT 3"/>
    <property type="match status" value="1"/>
</dbReference>
<evidence type="ECO:0000256" key="4">
    <source>
        <dbReference type="ARBA" id="ARBA00023242"/>
    </source>
</evidence>
<dbReference type="PANTHER" id="PTHR17598">
    <property type="entry name" value="DNA POLYMERASE DELTA SUBUNIT 3"/>
    <property type="match status" value="1"/>
</dbReference>
<feature type="compositionally biased region" description="Basic and acidic residues" evidence="5">
    <location>
        <begin position="189"/>
        <end position="207"/>
    </location>
</feature>
<dbReference type="Gene3D" id="3.90.1030.20">
    <property type="entry name" value="DNA polymerase delta, p66 (Cdc27) subunit, wHTH domain"/>
    <property type="match status" value="1"/>
</dbReference>
<sequence>MIGASIRKETQATEAQIAARAKMALADYRKYLAENVLNERRTVTYRSLGRALKVHGNLAKQMLYDFHHTENKKKPQSVNATYIITGTRKPQEKDTNGVHTKNHDDGDDVMQGSPFLPSSMPNQDAASDDDLNVLTDVHREMLAAHAHEDPLEYGKQWGMIQNKNVKRRTGMRPPAAAPAPKSAAPSKRPSQEEATQKVKSESKKAEDAAPTSQPKPEEKPPVKPSAKTAPLKREKSDLFSSFAKAKPKQKKEGSATPAVSGAESAEPSGAEDVVLGDASDEEEPEELFPDSGKSSTANNRETRKEREERLRKMMEDEDDDDEEMADVPEPPAEEEKTIDQPPPKEEPREEITVSGGRRRGRRKVMKKKTVKDEEGYLGENLLTVEEPSWESFSEDEPAPPPKKKPALSAPKGKAGGKAGQGNIMSFFSKK</sequence>
<comment type="caution">
    <text evidence="6">The sequence shown here is derived from an EMBL/GenBank/DDBJ whole genome shotgun (WGS) entry which is preliminary data.</text>
</comment>
<protein>
    <recommendedName>
        <fullName evidence="2">DNA polymerase delta subunit 3</fullName>
    </recommendedName>
</protein>
<name>A0AAN4T9T4_ASPLE</name>
<evidence type="ECO:0000256" key="2">
    <source>
        <dbReference type="ARBA" id="ARBA00017589"/>
    </source>
</evidence>
<feature type="compositionally biased region" description="Basic and acidic residues" evidence="5">
    <location>
        <begin position="90"/>
        <end position="104"/>
    </location>
</feature>
<accession>A0AAN4T9T4</accession>
<reference evidence="6 7" key="1">
    <citation type="submission" date="2015-11" db="EMBL/GenBank/DDBJ databases">
        <title>Aspergillus lentulus strain IFM 54703T.</title>
        <authorList>
            <person name="Kusuya Y."/>
            <person name="Sakai K."/>
            <person name="Kamei K."/>
            <person name="Takahashi H."/>
            <person name="Yaguchi T."/>
        </authorList>
    </citation>
    <scope>NUCLEOTIDE SEQUENCE [LARGE SCALE GENOMIC DNA]</scope>
    <source>
        <strain evidence="6 7">IFM 54703</strain>
    </source>
</reference>
<comment type="subcellular location">
    <subcellularLocation>
        <location evidence="1">Nucleus</location>
    </subcellularLocation>
</comment>
<dbReference type="GO" id="GO:0006297">
    <property type="term" value="P:nucleotide-excision repair, DNA gap filling"/>
    <property type="evidence" value="ECO:0007669"/>
    <property type="project" value="TreeGrafter"/>
</dbReference>
<dbReference type="FunFam" id="3.90.1030.20:FF:000002">
    <property type="entry name" value="DNA polymerase delta subunit"/>
    <property type="match status" value="1"/>
</dbReference>
<dbReference type="Proteomes" id="UP000051487">
    <property type="component" value="Unassembled WGS sequence"/>
</dbReference>
<dbReference type="Pfam" id="PF09507">
    <property type="entry name" value="CDC27"/>
    <property type="match status" value="1"/>
</dbReference>
<feature type="region of interest" description="Disordered" evidence="5">
    <location>
        <begin position="90"/>
        <end position="128"/>
    </location>
</feature>
<feature type="compositionally biased region" description="Basic and acidic residues" evidence="5">
    <location>
        <begin position="300"/>
        <end position="314"/>
    </location>
</feature>
<keyword evidence="3" id="KW-0235">DNA replication</keyword>
<evidence type="ECO:0000313" key="7">
    <source>
        <dbReference type="Proteomes" id="UP000051487"/>
    </source>
</evidence>
<evidence type="ECO:0000313" key="6">
    <source>
        <dbReference type="EMBL" id="GAQ06112.1"/>
    </source>
</evidence>
<dbReference type="EMBL" id="BCLY01000008">
    <property type="protein sequence ID" value="GAQ06112.1"/>
    <property type="molecule type" value="Genomic_DNA"/>
</dbReference>
<proteinExistence type="predicted"/>
<feature type="compositionally biased region" description="Acidic residues" evidence="5">
    <location>
        <begin position="278"/>
        <end position="288"/>
    </location>
</feature>
<feature type="compositionally biased region" description="Basic and acidic residues" evidence="5">
    <location>
        <begin position="333"/>
        <end position="351"/>
    </location>
</feature>
<dbReference type="GO" id="GO:0006271">
    <property type="term" value="P:DNA strand elongation involved in DNA replication"/>
    <property type="evidence" value="ECO:0007669"/>
    <property type="project" value="TreeGrafter"/>
</dbReference>
<dbReference type="GO" id="GO:1904161">
    <property type="term" value="P:DNA synthesis involved in UV-damage excision repair"/>
    <property type="evidence" value="ECO:0007669"/>
    <property type="project" value="TreeGrafter"/>
</dbReference>
<feature type="compositionally biased region" description="Basic residues" evidence="5">
    <location>
        <begin position="356"/>
        <end position="369"/>
    </location>
</feature>
<dbReference type="AlphaFoldDB" id="A0AAN4T9T4"/>
<feature type="region of interest" description="Disordered" evidence="5">
    <location>
        <begin position="167"/>
        <end position="430"/>
    </location>
</feature>
<dbReference type="InterPro" id="IPR019038">
    <property type="entry name" value="POLD3"/>
</dbReference>
<feature type="compositionally biased region" description="Acidic residues" evidence="5">
    <location>
        <begin position="315"/>
        <end position="326"/>
    </location>
</feature>
<keyword evidence="4" id="KW-0539">Nucleus</keyword>
<evidence type="ECO:0000256" key="5">
    <source>
        <dbReference type="SAM" id="MobiDB-lite"/>
    </source>
</evidence>